<protein>
    <submittedName>
        <fullName evidence="2">Uncharacterized protein</fullName>
    </submittedName>
</protein>
<feature type="transmembrane region" description="Helical" evidence="1">
    <location>
        <begin position="54"/>
        <end position="72"/>
    </location>
</feature>
<evidence type="ECO:0000313" key="2">
    <source>
        <dbReference type="EMBL" id="RTR01928.1"/>
    </source>
</evidence>
<comment type="caution">
    <text evidence="2">The sequence shown here is derived from an EMBL/GenBank/DDBJ whole genome shotgun (WGS) entry which is preliminary data.</text>
</comment>
<keyword evidence="3" id="KW-1185">Reference proteome</keyword>
<feature type="transmembrane region" description="Helical" evidence="1">
    <location>
        <begin position="29"/>
        <end position="48"/>
    </location>
</feature>
<dbReference type="AlphaFoldDB" id="A0A3S0KPZ1"/>
<accession>A0A3S0KPZ1</accession>
<evidence type="ECO:0000313" key="3">
    <source>
        <dbReference type="Proteomes" id="UP000267400"/>
    </source>
</evidence>
<name>A0A3S0KPZ1_9GAMM</name>
<sequence>MDSTKKLGAEYDAIRKDLLICHQGRAWQVIQYSITIQTAFIAGWYYVLFESKQHFLAIAASIFSLLVSHFLTQSLERYNDLMSQASTSLNKGTRIYLDSKTTTRHTARKTTEKIMAVIFYANIFMLGLSAGLWVLR</sequence>
<dbReference type="RefSeq" id="WP_126484775.1">
    <property type="nucleotide sequence ID" value="NZ_RXNS01000012.1"/>
</dbReference>
<dbReference type="Proteomes" id="UP000267400">
    <property type="component" value="Unassembled WGS sequence"/>
</dbReference>
<keyword evidence="1" id="KW-0812">Transmembrane</keyword>
<evidence type="ECO:0000256" key="1">
    <source>
        <dbReference type="SAM" id="Phobius"/>
    </source>
</evidence>
<keyword evidence="1" id="KW-1133">Transmembrane helix</keyword>
<feature type="transmembrane region" description="Helical" evidence="1">
    <location>
        <begin position="114"/>
        <end position="135"/>
    </location>
</feature>
<gene>
    <name evidence="2" type="ORF">EKG36_13040</name>
</gene>
<keyword evidence="1" id="KW-0472">Membrane</keyword>
<reference evidence="2 3" key="1">
    <citation type="submission" date="2018-12" db="EMBL/GenBank/DDBJ databases">
        <authorList>
            <person name="Yu L."/>
        </authorList>
    </citation>
    <scope>NUCLEOTIDE SEQUENCE [LARGE SCALE GENOMIC DNA]</scope>
    <source>
        <strain evidence="2 3">11S</strain>
    </source>
</reference>
<organism evidence="2 3">
    <name type="scientific">Halomonas nitroreducens</name>
    <dbReference type="NCBI Taxonomy" id="447425"/>
    <lineage>
        <taxon>Bacteria</taxon>
        <taxon>Pseudomonadati</taxon>
        <taxon>Pseudomonadota</taxon>
        <taxon>Gammaproteobacteria</taxon>
        <taxon>Oceanospirillales</taxon>
        <taxon>Halomonadaceae</taxon>
        <taxon>Halomonas</taxon>
    </lineage>
</organism>
<proteinExistence type="predicted"/>
<dbReference type="EMBL" id="RXNS01000012">
    <property type="protein sequence ID" value="RTR01928.1"/>
    <property type="molecule type" value="Genomic_DNA"/>
</dbReference>